<evidence type="ECO:0000313" key="3">
    <source>
        <dbReference type="WBParaSite" id="SVE_1222200.1"/>
    </source>
</evidence>
<evidence type="ECO:0000256" key="1">
    <source>
        <dbReference type="SAM" id="MobiDB-lite"/>
    </source>
</evidence>
<reference evidence="2" key="1">
    <citation type="submission" date="2014-07" db="EMBL/GenBank/DDBJ databases">
        <authorList>
            <person name="Martin A.A"/>
            <person name="De Silva N."/>
        </authorList>
    </citation>
    <scope>NUCLEOTIDE SEQUENCE</scope>
</reference>
<dbReference type="WBParaSite" id="SVE_1222200.1">
    <property type="protein sequence ID" value="SVE_1222200.1"/>
    <property type="gene ID" value="SVE_1222200"/>
</dbReference>
<accession>A0A0K0FR08</accession>
<sequence length="20" mass="2012">MALSNLRQIGSQSGVPPAEG</sequence>
<dbReference type="Proteomes" id="UP000035680">
    <property type="component" value="Unassembled WGS sequence"/>
</dbReference>
<keyword evidence="2" id="KW-1185">Reference proteome</keyword>
<name>A0A0K0FR08_STRVS</name>
<proteinExistence type="predicted"/>
<feature type="region of interest" description="Disordered" evidence="1">
    <location>
        <begin position="1"/>
        <end position="20"/>
    </location>
</feature>
<feature type="compositionally biased region" description="Polar residues" evidence="1">
    <location>
        <begin position="1"/>
        <end position="14"/>
    </location>
</feature>
<dbReference type="AlphaFoldDB" id="A0A0K0FR08"/>
<protein>
    <submittedName>
        <fullName evidence="3">Uncharacterized protein</fullName>
    </submittedName>
</protein>
<organism evidence="2 3">
    <name type="scientific">Strongyloides venezuelensis</name>
    <name type="common">Threadworm</name>
    <dbReference type="NCBI Taxonomy" id="75913"/>
    <lineage>
        <taxon>Eukaryota</taxon>
        <taxon>Metazoa</taxon>
        <taxon>Ecdysozoa</taxon>
        <taxon>Nematoda</taxon>
        <taxon>Chromadorea</taxon>
        <taxon>Rhabditida</taxon>
        <taxon>Tylenchina</taxon>
        <taxon>Panagrolaimomorpha</taxon>
        <taxon>Strongyloidoidea</taxon>
        <taxon>Strongyloididae</taxon>
        <taxon>Strongyloides</taxon>
    </lineage>
</organism>
<reference evidence="3" key="2">
    <citation type="submission" date="2015-08" db="UniProtKB">
        <authorList>
            <consortium name="WormBaseParasite"/>
        </authorList>
    </citation>
    <scope>IDENTIFICATION</scope>
</reference>
<evidence type="ECO:0000313" key="2">
    <source>
        <dbReference type="Proteomes" id="UP000035680"/>
    </source>
</evidence>